<reference evidence="1 2" key="2">
    <citation type="journal article" date="2024" name="Int. J. Syst. Evol. Microbiol.">
        <title>Promethearchaeum syntrophicum gen. nov., sp. nov., an anaerobic, obligately syntrophic archaeon, the first isolate of the lineage 'Asgard' archaea, and proposal of the new archaeal phylum Promethearchaeota phyl. nov. and kingdom Promethearchaeati regn. nov.</title>
        <authorList>
            <person name="Imachi H."/>
            <person name="Nobu M.K."/>
            <person name="Kato S."/>
            <person name="Takaki Y."/>
            <person name="Miyazaki M."/>
            <person name="Miyata M."/>
            <person name="Ogawara M."/>
            <person name="Saito Y."/>
            <person name="Sakai S."/>
            <person name="Tahara Y.O."/>
            <person name="Takano Y."/>
            <person name="Tasumi E."/>
            <person name="Uematsu K."/>
            <person name="Yoshimura T."/>
            <person name="Itoh T."/>
            <person name="Ohkuma M."/>
            <person name="Takai K."/>
        </authorList>
    </citation>
    <scope>NUCLEOTIDE SEQUENCE [LARGE SCALE GENOMIC DNA]</scope>
    <source>
        <strain evidence="1 2">MK-D1</strain>
    </source>
</reference>
<evidence type="ECO:0000313" key="2">
    <source>
        <dbReference type="Proteomes" id="UP000321408"/>
    </source>
</evidence>
<dbReference type="EMBL" id="CP042905">
    <property type="protein sequence ID" value="QEE15395.1"/>
    <property type="molecule type" value="Genomic_DNA"/>
</dbReference>
<evidence type="ECO:0008006" key="3">
    <source>
        <dbReference type="Google" id="ProtNLM"/>
    </source>
</evidence>
<accession>A0A5B9D8R7</accession>
<name>A0A5B9D8R7_9ARCH</name>
<dbReference type="RefSeq" id="WP_147662303.1">
    <property type="nucleotide sequence ID" value="NZ_CP042905.2"/>
</dbReference>
<dbReference type="KEGG" id="psyt:DSAG12_01220"/>
<gene>
    <name evidence="1" type="ORF">DSAG12_01220</name>
</gene>
<reference evidence="1 2" key="1">
    <citation type="journal article" date="2020" name="Nature">
        <title>Isolation of an archaeon at the prokaryote-eukaryote interface.</title>
        <authorList>
            <person name="Imachi H."/>
            <person name="Nobu M.K."/>
            <person name="Nakahara N."/>
            <person name="Morono Y."/>
            <person name="Ogawara M."/>
            <person name="Takaki Y."/>
            <person name="Takano Y."/>
            <person name="Uematsu K."/>
            <person name="Ikuta T."/>
            <person name="Ito M."/>
            <person name="Matsui Y."/>
            <person name="Miyazaki M."/>
            <person name="Murata K."/>
            <person name="Saito Y."/>
            <person name="Sakai S."/>
            <person name="Song C."/>
            <person name="Tasumi E."/>
            <person name="Yamanaka Y."/>
            <person name="Yamaguchi T."/>
            <person name="Kamagata Y."/>
            <person name="Tamaki H."/>
            <person name="Takai K."/>
        </authorList>
    </citation>
    <scope>NUCLEOTIDE SEQUENCE [LARGE SCALE GENOMIC DNA]</scope>
    <source>
        <strain evidence="1 2">MK-D1</strain>
    </source>
</reference>
<proteinExistence type="predicted"/>
<organism evidence="1 2">
    <name type="scientific">Promethearchaeum syntrophicum</name>
    <dbReference type="NCBI Taxonomy" id="2594042"/>
    <lineage>
        <taxon>Archaea</taxon>
        <taxon>Promethearchaeati</taxon>
        <taxon>Promethearchaeota</taxon>
        <taxon>Promethearchaeia</taxon>
        <taxon>Promethearchaeales</taxon>
        <taxon>Promethearchaeaceae</taxon>
        <taxon>Promethearchaeum</taxon>
    </lineage>
</organism>
<dbReference type="Proteomes" id="UP000321408">
    <property type="component" value="Chromosome"/>
</dbReference>
<dbReference type="GeneID" id="41329212"/>
<sequence length="218" mass="25050">MARIEVYVIVKEEGTCLTKYDFLGDTEETKDQLVSGFLTALNSFAKEIGFPKGVSLIRSGSLEARFSPGKNVFTVLIIDYFLPLGLMAEPILSSLAREITETFEKKFKKPLNQSKKGNIYKTSEFHGFRGYIDDLLDKYGRESLELYQKLILVECLYDNVPEDIIIPILTKVTKKQDVLSEFKKIPKKFQKIVKNAIKKINYRYAPLWQIFAIPTLIF</sequence>
<protein>
    <recommendedName>
        <fullName evidence="3">Longin domain-containing protein</fullName>
    </recommendedName>
</protein>
<evidence type="ECO:0000313" key="1">
    <source>
        <dbReference type="EMBL" id="QEE15395.1"/>
    </source>
</evidence>
<keyword evidence="2" id="KW-1185">Reference proteome</keyword>
<dbReference type="AlphaFoldDB" id="A0A5B9D8R7"/>